<accession>A0A543NG67</accession>
<feature type="domain" description="Peptidase S49" evidence="8">
    <location>
        <begin position="117"/>
        <end position="248"/>
    </location>
</feature>
<dbReference type="CDD" id="cd07023">
    <property type="entry name" value="S49_Sppa_N_C"/>
    <property type="match status" value="1"/>
</dbReference>
<dbReference type="PANTHER" id="PTHR33209">
    <property type="entry name" value="PROTEASE 4"/>
    <property type="match status" value="1"/>
</dbReference>
<keyword evidence="3" id="KW-0645">Protease</keyword>
<evidence type="ECO:0000256" key="3">
    <source>
        <dbReference type="ARBA" id="ARBA00022670"/>
    </source>
</evidence>
<dbReference type="InterPro" id="IPR047217">
    <property type="entry name" value="S49_SppA_67K_type_N"/>
</dbReference>
<evidence type="ECO:0000259" key="8">
    <source>
        <dbReference type="Pfam" id="PF01343"/>
    </source>
</evidence>
<dbReference type="PANTHER" id="PTHR33209:SF1">
    <property type="entry name" value="PEPTIDASE S49 DOMAIN-CONTAINING PROTEIN"/>
    <property type="match status" value="1"/>
</dbReference>
<organism evidence="9 10">
    <name type="scientific">Haloactinospora alba</name>
    <dbReference type="NCBI Taxonomy" id="405555"/>
    <lineage>
        <taxon>Bacteria</taxon>
        <taxon>Bacillati</taxon>
        <taxon>Actinomycetota</taxon>
        <taxon>Actinomycetes</taxon>
        <taxon>Streptosporangiales</taxon>
        <taxon>Nocardiopsidaceae</taxon>
        <taxon>Haloactinospora</taxon>
    </lineage>
</organism>
<dbReference type="InterPro" id="IPR004634">
    <property type="entry name" value="Pept_S49_pIV"/>
</dbReference>
<dbReference type="InterPro" id="IPR047272">
    <property type="entry name" value="S49_SppA_C"/>
</dbReference>
<gene>
    <name evidence="9" type="ORF">FHX37_0725</name>
</gene>
<comment type="caution">
    <text evidence="9">The sequence shown here is derived from an EMBL/GenBank/DDBJ whole genome shotgun (WGS) entry which is preliminary data.</text>
</comment>
<dbReference type="GO" id="GO:0016020">
    <property type="term" value="C:membrane"/>
    <property type="evidence" value="ECO:0007669"/>
    <property type="project" value="UniProtKB-SubCell"/>
</dbReference>
<keyword evidence="10" id="KW-1185">Reference proteome</keyword>
<evidence type="ECO:0000313" key="9">
    <source>
        <dbReference type="EMBL" id="TQN30837.1"/>
    </source>
</evidence>
<comment type="subcellular location">
    <subcellularLocation>
        <location evidence="1">Membrane</location>
    </subcellularLocation>
</comment>
<dbReference type="Proteomes" id="UP000317422">
    <property type="component" value="Unassembled WGS sequence"/>
</dbReference>
<feature type="active site" description="Proton donor/acceptor" evidence="7">
    <location>
        <position position="170"/>
    </location>
</feature>
<dbReference type="SUPFAM" id="SSF52096">
    <property type="entry name" value="ClpP/crotonase"/>
    <property type="match status" value="2"/>
</dbReference>
<keyword evidence="5" id="KW-0720">Serine protease</keyword>
<dbReference type="Gene3D" id="3.90.226.10">
    <property type="entry name" value="2-enoyl-CoA Hydratase, Chain A, domain 1"/>
    <property type="match status" value="3"/>
</dbReference>
<dbReference type="EMBL" id="VFQC01000001">
    <property type="protein sequence ID" value="TQN30837.1"/>
    <property type="molecule type" value="Genomic_DNA"/>
</dbReference>
<evidence type="ECO:0000256" key="1">
    <source>
        <dbReference type="ARBA" id="ARBA00004370"/>
    </source>
</evidence>
<keyword evidence="6" id="KW-0472">Membrane</keyword>
<sequence length="575" mass="61171">MDMVDVAKLLEPVSHVRRRRFGPLVLELDLTEGITDETPTDPVGQLMAKRHPQLADIVTGIRRGARDDRVRALVAKIDGKPLGFAKVQELRETVRAFRAAGKTAVAWSESFGDVGPGTLPYYLATAFDEIVLQPTGSLGLTGLSFSSTFVADAADKLGVEYEVGARHEYKTAVNTVTQRGFTEPHRETVSRLVSSLTEQVTAGIAEGRGMTTSRVDELVGSGPLLAEEAHAAGLVDRLGYRDEVYAELFDRFGPARGGTGDTPHLQYVSRYQHSAGAVQVPQVRPGNYVAAISANGVIVSGRSHRAPVGGASYMGADTVAAAFRAARRDPNVRAVVFRVDSRGGSAVASDVIRREIRLTRESGTPVVAAMGDFAASGGYYVALGADSIVAHPGTLTGSIGVYAGKAVLSGLMDKLGVATDSVDGGKHAGMFHTDRGFTESEWERMNATLDSIYDDFTAKVAEARGMTRQRVDELARGRVWTGQDAHAGGLVDELGGIATAVRAARRMADLPPGTPLRRFPQVNPLERLVPPESSEERTAAAQLRLDAWGPLAQVAARLGLPDAGPLVLPGSWEVS</sequence>
<evidence type="ECO:0000256" key="6">
    <source>
        <dbReference type="ARBA" id="ARBA00023136"/>
    </source>
</evidence>
<dbReference type="InterPro" id="IPR029045">
    <property type="entry name" value="ClpP/crotonase-like_dom_sf"/>
</dbReference>
<evidence type="ECO:0000256" key="2">
    <source>
        <dbReference type="ARBA" id="ARBA00008683"/>
    </source>
</evidence>
<dbReference type="NCBIfam" id="TIGR00706">
    <property type="entry name" value="SppA_dom"/>
    <property type="match status" value="1"/>
</dbReference>
<dbReference type="GO" id="GO:0008236">
    <property type="term" value="F:serine-type peptidase activity"/>
    <property type="evidence" value="ECO:0007669"/>
    <property type="project" value="UniProtKB-KW"/>
</dbReference>
<dbReference type="AlphaFoldDB" id="A0A543NG67"/>
<dbReference type="Pfam" id="PF01343">
    <property type="entry name" value="Peptidase_S49"/>
    <property type="match status" value="2"/>
</dbReference>
<feature type="domain" description="Peptidase S49" evidence="8">
    <location>
        <begin position="360"/>
        <end position="509"/>
    </location>
</feature>
<dbReference type="GO" id="GO:0006465">
    <property type="term" value="P:signal peptide processing"/>
    <property type="evidence" value="ECO:0007669"/>
    <property type="project" value="InterPro"/>
</dbReference>
<dbReference type="InterPro" id="IPR002142">
    <property type="entry name" value="Peptidase_S49"/>
</dbReference>
<protein>
    <submittedName>
        <fullName evidence="9">Signal peptide peptidase A</fullName>
    </submittedName>
</protein>
<evidence type="ECO:0000256" key="4">
    <source>
        <dbReference type="ARBA" id="ARBA00022801"/>
    </source>
</evidence>
<proteinExistence type="inferred from homology"/>
<evidence type="ECO:0000256" key="7">
    <source>
        <dbReference type="PIRSR" id="PIRSR001217-1"/>
    </source>
</evidence>
<dbReference type="CDD" id="cd07018">
    <property type="entry name" value="S49_SppA_67K_type"/>
    <property type="match status" value="1"/>
</dbReference>
<reference evidence="9 10" key="1">
    <citation type="submission" date="2019-06" db="EMBL/GenBank/DDBJ databases">
        <title>Sequencing the genomes of 1000 actinobacteria strains.</title>
        <authorList>
            <person name="Klenk H.-P."/>
        </authorList>
    </citation>
    <scope>NUCLEOTIDE SEQUENCE [LARGE SCALE GENOMIC DNA]</scope>
    <source>
        <strain evidence="9 10">DSM 45015</strain>
    </source>
</reference>
<evidence type="ECO:0000313" key="10">
    <source>
        <dbReference type="Proteomes" id="UP000317422"/>
    </source>
</evidence>
<keyword evidence="4" id="KW-0378">Hydrolase</keyword>
<comment type="similarity">
    <text evidence="2">Belongs to the peptidase S49 family.</text>
</comment>
<evidence type="ECO:0000256" key="5">
    <source>
        <dbReference type="ARBA" id="ARBA00022825"/>
    </source>
</evidence>
<dbReference type="PIRSF" id="PIRSF001217">
    <property type="entry name" value="Protease_4_SppA"/>
    <property type="match status" value="1"/>
</dbReference>
<name>A0A543NG67_9ACTN</name>
<dbReference type="InterPro" id="IPR004635">
    <property type="entry name" value="Pept_S49_SppA"/>
</dbReference>
<feature type="active site" description="Nucleophile" evidence="7">
    <location>
        <position position="376"/>
    </location>
</feature>